<evidence type="ECO:0000313" key="2">
    <source>
        <dbReference type="Proteomes" id="UP001049200"/>
    </source>
</evidence>
<dbReference type="RefSeq" id="WP_217873520.1">
    <property type="nucleotide sequence ID" value="NZ_JAHSTU010000014.1"/>
</dbReference>
<sequence>MALYFRQDLATASRLPLSEVNALFECSAYQNWKKSQENQNKGLSAILGGINNVIKGLNMLGGVLSRRPRR</sequence>
<comment type="caution">
    <text evidence="1">The sequence shown here is derived from an EMBL/GenBank/DDBJ whole genome shotgun (WGS) entry which is preliminary data.</text>
</comment>
<reference evidence="1" key="1">
    <citation type="submission" date="2021-06" db="EMBL/GenBank/DDBJ databases">
        <title>Updating the genus Pseudomonas: Description of 43 new species and partition of the Pseudomonas putida group.</title>
        <authorList>
            <person name="Girard L."/>
            <person name="Lood C."/>
            <person name="Vandamme P."/>
            <person name="Rokni-Zadeh H."/>
            <person name="Van Noort V."/>
            <person name="Hofte M."/>
            <person name="Lavigne R."/>
            <person name="De Mot R."/>
        </authorList>
    </citation>
    <scope>NUCLEOTIDE SEQUENCE</scope>
    <source>
        <strain evidence="1">SWRI74</strain>
    </source>
</reference>
<evidence type="ECO:0000313" key="1">
    <source>
        <dbReference type="EMBL" id="MBV4524316.1"/>
    </source>
</evidence>
<dbReference type="Proteomes" id="UP001049200">
    <property type="component" value="Unassembled WGS sequence"/>
</dbReference>
<organism evidence="1 2">
    <name type="scientific">Pseudomonas azerbaijanoccidentalis</name>
    <dbReference type="NCBI Taxonomy" id="2842347"/>
    <lineage>
        <taxon>Bacteria</taxon>
        <taxon>Pseudomonadati</taxon>
        <taxon>Pseudomonadota</taxon>
        <taxon>Gammaproteobacteria</taxon>
        <taxon>Pseudomonadales</taxon>
        <taxon>Pseudomonadaceae</taxon>
        <taxon>Pseudomonas</taxon>
    </lineage>
</organism>
<proteinExistence type="predicted"/>
<keyword evidence="2" id="KW-1185">Reference proteome</keyword>
<name>A0ABS6R0J3_9PSED</name>
<accession>A0ABS6R0J3</accession>
<protein>
    <submittedName>
        <fullName evidence="1">Uncharacterized protein</fullName>
    </submittedName>
</protein>
<gene>
    <name evidence="1" type="ORF">KVG88_30040</name>
</gene>
<dbReference type="EMBL" id="JAHSTU010000014">
    <property type="protein sequence ID" value="MBV4524316.1"/>
    <property type="molecule type" value="Genomic_DNA"/>
</dbReference>